<evidence type="ECO:0000313" key="2">
    <source>
        <dbReference type="Proteomes" id="UP000830375"/>
    </source>
</evidence>
<name>A0ABQ8MEP6_LABRO</name>
<sequence length="291" mass="33131">MCLPGKEAIIQTTKNARSTQASHYKTHQDAVSHILDLEFQASRHRCKVMGELCWILDKGNSKFMDKLKKRWEDFCAKVQFYAVWRKVMKPPMTLDGVEYAIALFRALPTLFPSPTAPPKKLGHASEALLHVLQQSEDPTIYLQKRSLSSPVLLFDGSNCLIIGKAPVTTFAKEDLREGLLYLMGYCYTLHLTYPKCVAALLSVIQTDILEDCIHEGYHCFIQKSHGRVERFHWEVETTIFCSAQAVFPSRPEVEKRYSLTGRPKFSTYFGNFTSLCSDNTIAYLTIHPSLL</sequence>
<proteinExistence type="predicted"/>
<comment type="caution">
    <text evidence="1">The sequence shown here is derived from an EMBL/GenBank/DDBJ whole genome shotgun (WGS) entry which is preliminary data.</text>
</comment>
<reference evidence="1 2" key="1">
    <citation type="submission" date="2022-01" db="EMBL/GenBank/DDBJ databases">
        <title>A high-quality chromosome-level genome assembly of rohu carp, Labeo rohita.</title>
        <authorList>
            <person name="Arick M.A. II"/>
            <person name="Hsu C.-Y."/>
            <person name="Magbanua Z."/>
            <person name="Pechanova O."/>
            <person name="Grover C."/>
            <person name="Miller E."/>
            <person name="Thrash A."/>
            <person name="Ezzel L."/>
            <person name="Alam S."/>
            <person name="Benzie J."/>
            <person name="Hamilton M."/>
            <person name="Karsi A."/>
            <person name="Lawrence M.L."/>
            <person name="Peterson D.G."/>
        </authorList>
    </citation>
    <scope>NUCLEOTIDE SEQUENCE [LARGE SCALE GENOMIC DNA]</scope>
    <source>
        <strain evidence="2">BAU-BD-2019</strain>
        <tissue evidence="1">Blood</tissue>
    </source>
</reference>
<evidence type="ECO:0000313" key="1">
    <source>
        <dbReference type="EMBL" id="KAI2661095.1"/>
    </source>
</evidence>
<protein>
    <submittedName>
        <fullName evidence="1">DNA mismatch repair protein MutS</fullName>
    </submittedName>
</protein>
<keyword evidence="2" id="KW-1185">Reference proteome</keyword>
<dbReference type="Proteomes" id="UP000830375">
    <property type="component" value="Unassembled WGS sequence"/>
</dbReference>
<dbReference type="EMBL" id="JACTAM010000009">
    <property type="protein sequence ID" value="KAI2661095.1"/>
    <property type="molecule type" value="Genomic_DNA"/>
</dbReference>
<organism evidence="1 2">
    <name type="scientific">Labeo rohita</name>
    <name type="common">Indian major carp</name>
    <name type="synonym">Cyprinus rohita</name>
    <dbReference type="NCBI Taxonomy" id="84645"/>
    <lineage>
        <taxon>Eukaryota</taxon>
        <taxon>Metazoa</taxon>
        <taxon>Chordata</taxon>
        <taxon>Craniata</taxon>
        <taxon>Vertebrata</taxon>
        <taxon>Euteleostomi</taxon>
        <taxon>Actinopterygii</taxon>
        <taxon>Neopterygii</taxon>
        <taxon>Teleostei</taxon>
        <taxon>Ostariophysi</taxon>
        <taxon>Cypriniformes</taxon>
        <taxon>Cyprinidae</taxon>
        <taxon>Labeoninae</taxon>
        <taxon>Labeonini</taxon>
        <taxon>Labeo</taxon>
    </lineage>
</organism>
<gene>
    <name evidence="1" type="ORF">H4Q32_030128</name>
</gene>
<accession>A0ABQ8MEP6</accession>